<dbReference type="Proteomes" id="UP000295560">
    <property type="component" value="Unassembled WGS sequence"/>
</dbReference>
<name>A0A4R1HYW4_PSEEN</name>
<proteinExistence type="predicted"/>
<organism evidence="2 3">
    <name type="scientific">Pseudonocardia endophytica</name>
    <dbReference type="NCBI Taxonomy" id="401976"/>
    <lineage>
        <taxon>Bacteria</taxon>
        <taxon>Bacillati</taxon>
        <taxon>Actinomycetota</taxon>
        <taxon>Actinomycetes</taxon>
        <taxon>Pseudonocardiales</taxon>
        <taxon>Pseudonocardiaceae</taxon>
        <taxon>Pseudonocardia</taxon>
    </lineage>
</organism>
<keyword evidence="3" id="KW-1185">Reference proteome</keyword>
<gene>
    <name evidence="2" type="ORF">EV378_6781</name>
</gene>
<accession>A0A4R1HYW4</accession>
<evidence type="ECO:0000313" key="3">
    <source>
        <dbReference type="Proteomes" id="UP000295560"/>
    </source>
</evidence>
<dbReference type="AlphaFoldDB" id="A0A4R1HYW4"/>
<feature type="compositionally biased region" description="Polar residues" evidence="1">
    <location>
        <begin position="106"/>
        <end position="120"/>
    </location>
</feature>
<sequence length="205" mass="21475">MVPRECTSIELGKLYCSAREPVAFLGTGGDFRSTGMRGQTVDNFRDVDGRSFQWIISAAGEPVSVTSRLMCNDDGRVLTVSQNEIETLIGVGDDLPPTLLAKIGSEGSTDAATSQTSTPATGVPETAVGGGDPRECRAELERLLRDVVSGRLSGDEAEARIPDAAGTVALRTAVDAVGRYRGDGLTEDESVAEAGGAFTYPCGER</sequence>
<feature type="region of interest" description="Disordered" evidence="1">
    <location>
        <begin position="105"/>
        <end position="133"/>
    </location>
</feature>
<reference evidence="2 3" key="1">
    <citation type="submission" date="2019-03" db="EMBL/GenBank/DDBJ databases">
        <title>Sequencing the genomes of 1000 actinobacteria strains.</title>
        <authorList>
            <person name="Klenk H.-P."/>
        </authorList>
    </citation>
    <scope>NUCLEOTIDE SEQUENCE [LARGE SCALE GENOMIC DNA]</scope>
    <source>
        <strain evidence="2 3">DSM 44969</strain>
    </source>
</reference>
<comment type="caution">
    <text evidence="2">The sequence shown here is derived from an EMBL/GenBank/DDBJ whole genome shotgun (WGS) entry which is preliminary data.</text>
</comment>
<protein>
    <submittedName>
        <fullName evidence="2">Uncharacterized protein</fullName>
    </submittedName>
</protein>
<evidence type="ECO:0000256" key="1">
    <source>
        <dbReference type="SAM" id="MobiDB-lite"/>
    </source>
</evidence>
<dbReference type="EMBL" id="SMFZ01000002">
    <property type="protein sequence ID" value="TCK22772.1"/>
    <property type="molecule type" value="Genomic_DNA"/>
</dbReference>
<evidence type="ECO:0000313" key="2">
    <source>
        <dbReference type="EMBL" id="TCK22772.1"/>
    </source>
</evidence>